<evidence type="ECO:0000313" key="2">
    <source>
        <dbReference type="EMBL" id="CAA9289353.1"/>
    </source>
</evidence>
<feature type="compositionally biased region" description="Low complexity" evidence="1">
    <location>
        <begin position="351"/>
        <end position="366"/>
    </location>
</feature>
<feature type="compositionally biased region" description="Basic residues" evidence="1">
    <location>
        <begin position="304"/>
        <end position="325"/>
    </location>
</feature>
<dbReference type="AlphaFoldDB" id="A0A6J4JWD2"/>
<dbReference type="EMBL" id="CADCTC010000241">
    <property type="protein sequence ID" value="CAA9289353.1"/>
    <property type="molecule type" value="Genomic_DNA"/>
</dbReference>
<evidence type="ECO:0000256" key="1">
    <source>
        <dbReference type="SAM" id="MobiDB-lite"/>
    </source>
</evidence>
<feature type="region of interest" description="Disordered" evidence="1">
    <location>
        <begin position="202"/>
        <end position="366"/>
    </location>
</feature>
<name>A0A6J4JWD2_9CHLR</name>
<feature type="compositionally biased region" description="Basic and acidic residues" evidence="1">
    <location>
        <begin position="242"/>
        <end position="255"/>
    </location>
</feature>
<gene>
    <name evidence="2" type="ORF">AVDCRST_MAG77-4527</name>
</gene>
<organism evidence="2">
    <name type="scientific">uncultured Chloroflexota bacterium</name>
    <dbReference type="NCBI Taxonomy" id="166587"/>
    <lineage>
        <taxon>Bacteria</taxon>
        <taxon>Bacillati</taxon>
        <taxon>Chloroflexota</taxon>
        <taxon>environmental samples</taxon>
    </lineage>
</organism>
<feature type="compositionally biased region" description="Basic residues" evidence="1">
    <location>
        <begin position="225"/>
        <end position="234"/>
    </location>
</feature>
<feature type="region of interest" description="Disordered" evidence="1">
    <location>
        <begin position="42"/>
        <end position="105"/>
    </location>
</feature>
<sequence length="366" mass="40084">MRHARRDPFRPAADGAGGLLGAAAGEDPQVAQQALPLGREQRVAPGDGAAQRLVPFRQSGRRAAEQAQRGLAVGPLEPREQRLGGEQLGPRRRQLQGQGQPVEPGADLRHLARRVRAEPEVRLHRAGALDEQRHRRHARQLRRRREPLRIRHRQGAHGQLPLAVHVQRGAARGEYPQAGAGGQQLPDVLRRGEHMLHVVQHEQDGARSQLRRQLLQNRPSGVRAQAKRARRRAEHQRGVTQGRERREAHAARKDVPQAPPGLQGEPGLARAGGADKSEQPNPGPGERVDDAGQLLVAPEERAGRGRKRSRQRARRSSRLAARRPNHATAYYTCPHGPLAVTFSCSPTSPPAGRTSTRTACASSATK</sequence>
<protein>
    <submittedName>
        <fullName evidence="2">Uncharacterized protein</fullName>
    </submittedName>
</protein>
<reference evidence="2" key="1">
    <citation type="submission" date="2020-02" db="EMBL/GenBank/DDBJ databases">
        <authorList>
            <person name="Meier V. D."/>
        </authorList>
    </citation>
    <scope>NUCLEOTIDE SEQUENCE</scope>
    <source>
        <strain evidence="2">AVDCRST_MAG77</strain>
    </source>
</reference>
<feature type="region of interest" description="Disordered" evidence="1">
    <location>
        <begin position="1"/>
        <end position="27"/>
    </location>
</feature>
<feature type="compositionally biased region" description="Low complexity" evidence="1">
    <location>
        <begin position="207"/>
        <end position="216"/>
    </location>
</feature>
<accession>A0A6J4JWD2</accession>
<proteinExistence type="predicted"/>